<dbReference type="EC" id="2.4.2.19" evidence="4"/>
<dbReference type="SUPFAM" id="SSF51690">
    <property type="entry name" value="Nicotinate/Quinolinate PRTase C-terminal domain-like"/>
    <property type="match status" value="1"/>
</dbReference>
<dbReference type="Gene3D" id="3.20.20.70">
    <property type="entry name" value="Aldolase class I"/>
    <property type="match status" value="1"/>
</dbReference>
<sequence length="294" mass="31543">MSQVLMAKSEAAVPSDVSTVVQYALAEDIGDGDRNAALVATNTSARARVIARENAILAGAPWFDAVFAALNPAVTVRWSCADGQRLRADATVVELEGPVHALLSGERTALNFLQLLSGVASATHEYVERVKGTDTAIIDTRKTLPGLRSAQKYAVLCGGGVNHRFGLFDAILIKENHIMAAGSIDAAVARAREQSPALFLQVEVENLTELEQALEAGVDGVLLDNLATHVLARAVNMADAHRRRFRRDIVIEASGDISLTNVREIADTGVDRISIGGLTKHVRATDFSMRMYTE</sequence>
<comment type="caution">
    <text evidence="12">The sequence shown here is derived from an EMBL/GenBank/DDBJ whole genome shotgun (WGS) entry which is preliminary data.</text>
</comment>
<reference evidence="13" key="1">
    <citation type="journal article" date="2019" name="Int. J. Syst. Evol. Microbiol.">
        <title>The Global Catalogue of Microorganisms (GCM) 10K type strain sequencing project: providing services to taxonomists for standard genome sequencing and annotation.</title>
        <authorList>
            <consortium name="The Broad Institute Genomics Platform"/>
            <consortium name="The Broad Institute Genome Sequencing Center for Infectious Disease"/>
            <person name="Wu L."/>
            <person name="Ma J."/>
        </authorList>
    </citation>
    <scope>NUCLEOTIDE SEQUENCE [LARGE SCALE GENOMIC DNA]</scope>
    <source>
        <strain evidence="13">KCTC 52640</strain>
    </source>
</reference>
<evidence type="ECO:0000256" key="6">
    <source>
        <dbReference type="ARBA" id="ARBA00022676"/>
    </source>
</evidence>
<evidence type="ECO:0000259" key="10">
    <source>
        <dbReference type="Pfam" id="PF01729"/>
    </source>
</evidence>
<dbReference type="Pfam" id="PF02749">
    <property type="entry name" value="QRPTase_N"/>
    <property type="match status" value="1"/>
</dbReference>
<dbReference type="PIRSF" id="PIRSF006250">
    <property type="entry name" value="NadC_ModD"/>
    <property type="match status" value="1"/>
</dbReference>
<comment type="function">
    <text evidence="1">Involved in the catabolism of quinolinic acid (QA).</text>
</comment>
<keyword evidence="5" id="KW-0662">Pyridine nucleotide biosynthesis</keyword>
<organism evidence="12 13">
    <name type="scientific">Salinisphaera aquimarina</name>
    <dbReference type="NCBI Taxonomy" id="2094031"/>
    <lineage>
        <taxon>Bacteria</taxon>
        <taxon>Pseudomonadati</taxon>
        <taxon>Pseudomonadota</taxon>
        <taxon>Gammaproteobacteria</taxon>
        <taxon>Salinisphaerales</taxon>
        <taxon>Salinisphaeraceae</taxon>
        <taxon>Salinisphaera</taxon>
    </lineage>
</organism>
<evidence type="ECO:0000256" key="8">
    <source>
        <dbReference type="ARBA" id="ARBA00033102"/>
    </source>
</evidence>
<keyword evidence="13" id="KW-1185">Reference proteome</keyword>
<protein>
    <recommendedName>
        <fullName evidence="4">nicotinate-nucleotide diphosphorylase (carboxylating)</fullName>
        <ecNumber evidence="4">2.4.2.19</ecNumber>
    </recommendedName>
    <alternativeName>
        <fullName evidence="8">Quinolinate phosphoribosyltransferase [decarboxylating]</fullName>
    </alternativeName>
</protein>
<evidence type="ECO:0000313" key="12">
    <source>
        <dbReference type="EMBL" id="MFC3105830.1"/>
    </source>
</evidence>
<evidence type="ECO:0000256" key="3">
    <source>
        <dbReference type="ARBA" id="ARBA00009400"/>
    </source>
</evidence>
<accession>A0ABV7ETG1</accession>
<dbReference type="Proteomes" id="UP001595462">
    <property type="component" value="Unassembled WGS sequence"/>
</dbReference>
<dbReference type="RefSeq" id="WP_380691364.1">
    <property type="nucleotide sequence ID" value="NZ_JBHRSS010000008.1"/>
</dbReference>
<dbReference type="GO" id="GO:0004514">
    <property type="term" value="F:nicotinate-nucleotide diphosphorylase (carboxylating) activity"/>
    <property type="evidence" value="ECO:0007669"/>
    <property type="project" value="UniProtKB-EC"/>
</dbReference>
<dbReference type="CDD" id="cd01572">
    <property type="entry name" value="QPRTase"/>
    <property type="match status" value="1"/>
</dbReference>
<dbReference type="PANTHER" id="PTHR32179:SF3">
    <property type="entry name" value="NICOTINATE-NUCLEOTIDE PYROPHOSPHORYLASE [CARBOXYLATING]"/>
    <property type="match status" value="1"/>
</dbReference>
<dbReference type="Pfam" id="PF01729">
    <property type="entry name" value="QRPTase_C"/>
    <property type="match status" value="1"/>
</dbReference>
<evidence type="ECO:0000256" key="5">
    <source>
        <dbReference type="ARBA" id="ARBA00022642"/>
    </source>
</evidence>
<dbReference type="InterPro" id="IPR022412">
    <property type="entry name" value="Quinolinate_PRibosylTrfase_N"/>
</dbReference>
<comment type="similarity">
    <text evidence="3 9">Belongs to the NadC/ModD family.</text>
</comment>
<feature type="domain" description="Quinolinate phosphoribosyl transferase C-terminal" evidence="10">
    <location>
        <begin position="119"/>
        <end position="290"/>
    </location>
</feature>
<dbReference type="PANTHER" id="PTHR32179">
    <property type="entry name" value="NICOTINATE-NUCLEOTIDE PYROPHOSPHORYLASE [CARBOXYLATING]"/>
    <property type="match status" value="1"/>
</dbReference>
<evidence type="ECO:0000256" key="9">
    <source>
        <dbReference type="PIRNR" id="PIRNR006250"/>
    </source>
</evidence>
<dbReference type="InterPro" id="IPR037128">
    <property type="entry name" value="Quinolinate_PRibosylTase_N_sf"/>
</dbReference>
<evidence type="ECO:0000256" key="1">
    <source>
        <dbReference type="ARBA" id="ARBA00003237"/>
    </source>
</evidence>
<dbReference type="InterPro" id="IPR002638">
    <property type="entry name" value="Quinolinate_PRibosylTrfase_C"/>
</dbReference>
<comment type="pathway">
    <text evidence="2">Cofactor biosynthesis; NAD(+) biosynthesis; nicotinate D-ribonucleotide from quinolinate: step 1/1.</text>
</comment>
<dbReference type="InterPro" id="IPR036068">
    <property type="entry name" value="Nicotinate_pribotase-like_C"/>
</dbReference>
<keyword evidence="6 9" id="KW-0328">Glycosyltransferase</keyword>
<evidence type="ECO:0000313" key="13">
    <source>
        <dbReference type="Proteomes" id="UP001595462"/>
    </source>
</evidence>
<dbReference type="EMBL" id="JBHRSS010000008">
    <property type="protein sequence ID" value="MFC3105830.1"/>
    <property type="molecule type" value="Genomic_DNA"/>
</dbReference>
<dbReference type="InterPro" id="IPR004393">
    <property type="entry name" value="NadC"/>
</dbReference>
<evidence type="ECO:0000259" key="11">
    <source>
        <dbReference type="Pfam" id="PF02749"/>
    </source>
</evidence>
<proteinExistence type="inferred from homology"/>
<keyword evidence="7 9" id="KW-0808">Transferase</keyword>
<dbReference type="SUPFAM" id="SSF54675">
    <property type="entry name" value="Nicotinate/Quinolinate PRTase N-terminal domain-like"/>
    <property type="match status" value="1"/>
</dbReference>
<gene>
    <name evidence="12" type="primary">nadC</name>
    <name evidence="12" type="ORF">ACFOSU_18325</name>
</gene>
<dbReference type="InterPro" id="IPR027277">
    <property type="entry name" value="NadC/ModD"/>
</dbReference>
<name>A0ABV7ETG1_9GAMM</name>
<evidence type="ECO:0000256" key="7">
    <source>
        <dbReference type="ARBA" id="ARBA00022679"/>
    </source>
</evidence>
<dbReference type="Gene3D" id="3.90.1170.20">
    <property type="entry name" value="Quinolinate phosphoribosyl transferase, N-terminal domain"/>
    <property type="match status" value="1"/>
</dbReference>
<evidence type="ECO:0000256" key="2">
    <source>
        <dbReference type="ARBA" id="ARBA00004893"/>
    </source>
</evidence>
<dbReference type="NCBIfam" id="TIGR00078">
    <property type="entry name" value="nadC"/>
    <property type="match status" value="1"/>
</dbReference>
<evidence type="ECO:0000256" key="4">
    <source>
        <dbReference type="ARBA" id="ARBA00011944"/>
    </source>
</evidence>
<feature type="domain" description="Quinolinate phosphoribosyl transferase N-terminal" evidence="11">
    <location>
        <begin position="38"/>
        <end position="117"/>
    </location>
</feature>
<dbReference type="InterPro" id="IPR013785">
    <property type="entry name" value="Aldolase_TIM"/>
</dbReference>